<accession>A0AAV1XFE9</accession>
<keyword evidence="1" id="KW-1133">Transmembrane helix</keyword>
<gene>
    <name evidence="2" type="ORF">LLUT_LOCUS20995</name>
</gene>
<name>A0AAV1XFE9_LUPLU</name>
<reference evidence="2 3" key="1">
    <citation type="submission" date="2024-03" db="EMBL/GenBank/DDBJ databases">
        <authorList>
            <person name="Martinez-Hernandez J."/>
        </authorList>
    </citation>
    <scope>NUCLEOTIDE SEQUENCE [LARGE SCALE GENOMIC DNA]</scope>
</reference>
<feature type="transmembrane region" description="Helical" evidence="1">
    <location>
        <begin position="41"/>
        <end position="63"/>
    </location>
</feature>
<evidence type="ECO:0000313" key="2">
    <source>
        <dbReference type="EMBL" id="CAL0319935.1"/>
    </source>
</evidence>
<proteinExistence type="predicted"/>
<feature type="transmembrane region" description="Helical" evidence="1">
    <location>
        <begin position="12"/>
        <end position="29"/>
    </location>
</feature>
<evidence type="ECO:0000256" key="1">
    <source>
        <dbReference type="SAM" id="Phobius"/>
    </source>
</evidence>
<keyword evidence="1" id="KW-0812">Transmembrane</keyword>
<dbReference type="Proteomes" id="UP001497480">
    <property type="component" value="Unassembled WGS sequence"/>
</dbReference>
<dbReference type="EMBL" id="CAXHTB010000014">
    <property type="protein sequence ID" value="CAL0319935.1"/>
    <property type="molecule type" value="Genomic_DNA"/>
</dbReference>
<sequence length="68" mass="7889">MYVIIMWIIQRMHWIVPLTALGCFINAKISKTLCKTRRGSIFKCNILFLFPLLDCDSVILLSLNESLE</sequence>
<keyword evidence="3" id="KW-1185">Reference proteome</keyword>
<evidence type="ECO:0008006" key="4">
    <source>
        <dbReference type="Google" id="ProtNLM"/>
    </source>
</evidence>
<keyword evidence="1" id="KW-0472">Membrane</keyword>
<evidence type="ECO:0000313" key="3">
    <source>
        <dbReference type="Proteomes" id="UP001497480"/>
    </source>
</evidence>
<protein>
    <recommendedName>
        <fullName evidence="4">Secreted protein</fullName>
    </recommendedName>
</protein>
<comment type="caution">
    <text evidence="2">The sequence shown here is derived from an EMBL/GenBank/DDBJ whole genome shotgun (WGS) entry which is preliminary data.</text>
</comment>
<organism evidence="2 3">
    <name type="scientific">Lupinus luteus</name>
    <name type="common">European yellow lupine</name>
    <dbReference type="NCBI Taxonomy" id="3873"/>
    <lineage>
        <taxon>Eukaryota</taxon>
        <taxon>Viridiplantae</taxon>
        <taxon>Streptophyta</taxon>
        <taxon>Embryophyta</taxon>
        <taxon>Tracheophyta</taxon>
        <taxon>Spermatophyta</taxon>
        <taxon>Magnoliopsida</taxon>
        <taxon>eudicotyledons</taxon>
        <taxon>Gunneridae</taxon>
        <taxon>Pentapetalae</taxon>
        <taxon>rosids</taxon>
        <taxon>fabids</taxon>
        <taxon>Fabales</taxon>
        <taxon>Fabaceae</taxon>
        <taxon>Papilionoideae</taxon>
        <taxon>50 kb inversion clade</taxon>
        <taxon>genistoids sensu lato</taxon>
        <taxon>core genistoids</taxon>
        <taxon>Genisteae</taxon>
        <taxon>Lupinus</taxon>
    </lineage>
</organism>
<dbReference type="AlphaFoldDB" id="A0AAV1XFE9"/>